<sequence>MPGKQLLRLAAQALLLVALTGCNPFSDARSMMDEYVERVARVLESEPQFSPIESPSLLPRRRERALEMPELELGMLDFLSLYGCELQVVVGEKNSVLGRVMQPLNRLRYEVRFIRAARECLPETEDEDLVEVLEQAIESKRESLPIAVWNATWGGQEIEPLFSLSKGQYPVASEGNPVSDLALDARQLNQAVAQVLAGQLEVNLDFAGPVQQRWQAEHRAGQLINSAVLLSARLDDASALIQQRLEGRPLCLNGKSNNQSDIVQNMFFSIYIGKVQPYLSDVRRARQVLIEPLADLAQQQLAIMPEGFKAWYRRYLAAAADESIWRQLDASIMRHTRRWQDLLEQCGLRPGA</sequence>
<gene>
    <name evidence="1" type="ORF">D777_01426</name>
</gene>
<dbReference type="PROSITE" id="PS51257">
    <property type="entry name" value="PROKAR_LIPOPROTEIN"/>
    <property type="match status" value="1"/>
</dbReference>
<dbReference type="STRING" id="1137280.D777_01426"/>
<dbReference type="Proteomes" id="UP000035057">
    <property type="component" value="Unassembled WGS sequence"/>
</dbReference>
<reference evidence="1 2" key="1">
    <citation type="submission" date="2012-12" db="EMBL/GenBank/DDBJ databases">
        <title>Genome assembly of Marinobacter sp. AK21.</title>
        <authorList>
            <person name="Khatri I."/>
            <person name="Kumar R."/>
            <person name="Vaidya B."/>
            <person name="Subramanian S."/>
            <person name="Pinnaka A."/>
        </authorList>
    </citation>
    <scope>NUCLEOTIDE SEQUENCE [LARGE SCALE GENOMIC DNA]</scope>
    <source>
        <strain evidence="1 2">AK21</strain>
    </source>
</reference>
<evidence type="ECO:0008006" key="3">
    <source>
        <dbReference type="Google" id="ProtNLM"/>
    </source>
</evidence>
<comment type="caution">
    <text evidence="1">The sequence shown here is derived from an EMBL/GenBank/DDBJ whole genome shotgun (WGS) entry which is preliminary data.</text>
</comment>
<evidence type="ECO:0000313" key="2">
    <source>
        <dbReference type="Proteomes" id="UP000035057"/>
    </source>
</evidence>
<keyword evidence="2" id="KW-1185">Reference proteome</keyword>
<dbReference type="RefSeq" id="WP_036129528.1">
    <property type="nucleotide sequence ID" value="NZ_ANIE01000003.1"/>
</dbReference>
<protein>
    <recommendedName>
        <fullName evidence="3">DUF3080 domain-containing protein</fullName>
    </recommendedName>
</protein>
<name>A0A072N6A7_9GAMM</name>
<dbReference type="EMBL" id="ANIE01000003">
    <property type="protein sequence ID" value="KEF32792.1"/>
    <property type="molecule type" value="Genomic_DNA"/>
</dbReference>
<evidence type="ECO:0000313" key="1">
    <source>
        <dbReference type="EMBL" id="KEF32792.1"/>
    </source>
</evidence>
<dbReference type="OrthoDB" id="6997572at2"/>
<proteinExistence type="predicted"/>
<dbReference type="PATRIC" id="fig|1137280.3.peg.1240"/>
<organism evidence="1 2">
    <name type="scientific">Marinobacter nitratireducens</name>
    <dbReference type="NCBI Taxonomy" id="1137280"/>
    <lineage>
        <taxon>Bacteria</taxon>
        <taxon>Pseudomonadati</taxon>
        <taxon>Pseudomonadota</taxon>
        <taxon>Gammaproteobacteria</taxon>
        <taxon>Pseudomonadales</taxon>
        <taxon>Marinobacteraceae</taxon>
        <taxon>Marinobacter</taxon>
    </lineage>
</organism>
<accession>A0A072N6A7</accession>
<dbReference type="InterPro" id="IPR021431">
    <property type="entry name" value="DUF3080"/>
</dbReference>
<dbReference type="AlphaFoldDB" id="A0A072N6A7"/>
<dbReference type="Pfam" id="PF11279">
    <property type="entry name" value="DUF3080"/>
    <property type="match status" value="1"/>
</dbReference>